<feature type="transmembrane region" description="Helical" evidence="12">
    <location>
        <begin position="181"/>
        <end position="200"/>
    </location>
</feature>
<keyword evidence="5 12" id="KW-0812">Transmembrane</keyword>
<comment type="pathway">
    <text evidence="2">Lipid metabolism.</text>
</comment>
<evidence type="ECO:0000256" key="7">
    <source>
        <dbReference type="ARBA" id="ARBA00022989"/>
    </source>
</evidence>
<comment type="similarity">
    <text evidence="3">Belongs to the fatty acid desaturase type 1 family.</text>
</comment>
<dbReference type="InterPro" id="IPR005804">
    <property type="entry name" value="FA_desaturase_dom"/>
</dbReference>
<evidence type="ECO:0000256" key="11">
    <source>
        <dbReference type="ARBA" id="ARBA00023136"/>
    </source>
</evidence>
<feature type="domain" description="Fatty acid desaturase" evidence="13">
    <location>
        <begin position="81"/>
        <end position="369"/>
    </location>
</feature>
<reference evidence="14" key="1">
    <citation type="submission" date="2016-10" db="EMBL/GenBank/DDBJ databases">
        <authorList>
            <person name="de Groot N.N."/>
        </authorList>
    </citation>
    <scope>NUCLEOTIDE SEQUENCE</scope>
</reference>
<evidence type="ECO:0000256" key="10">
    <source>
        <dbReference type="ARBA" id="ARBA00023098"/>
    </source>
</evidence>
<keyword evidence="4" id="KW-0349">Heme</keyword>
<evidence type="ECO:0000256" key="4">
    <source>
        <dbReference type="ARBA" id="ARBA00022617"/>
    </source>
</evidence>
<evidence type="ECO:0000256" key="1">
    <source>
        <dbReference type="ARBA" id="ARBA00004141"/>
    </source>
</evidence>
<dbReference type="GO" id="GO:0046872">
    <property type="term" value="F:metal ion binding"/>
    <property type="evidence" value="ECO:0007669"/>
    <property type="project" value="UniProtKB-KW"/>
</dbReference>
<dbReference type="PANTHER" id="PTHR19353:SF30">
    <property type="entry name" value="DELTA 8-(E)-SPHINGOLIPID DESATURASE"/>
    <property type="match status" value="1"/>
</dbReference>
<dbReference type="AlphaFoldDB" id="A0A1W1BXT9"/>
<keyword evidence="7 12" id="KW-1133">Transmembrane helix</keyword>
<evidence type="ECO:0000256" key="3">
    <source>
        <dbReference type="ARBA" id="ARBA00009295"/>
    </source>
</evidence>
<feature type="transmembrane region" description="Helical" evidence="12">
    <location>
        <begin position="78"/>
        <end position="97"/>
    </location>
</feature>
<name>A0A1W1BXT9_9ZZZZ</name>
<proteinExistence type="inferred from homology"/>
<accession>A0A1W1BXT9</accession>
<organism evidence="14">
    <name type="scientific">hydrothermal vent metagenome</name>
    <dbReference type="NCBI Taxonomy" id="652676"/>
    <lineage>
        <taxon>unclassified sequences</taxon>
        <taxon>metagenomes</taxon>
        <taxon>ecological metagenomes</taxon>
    </lineage>
</organism>
<dbReference type="Pfam" id="PF00487">
    <property type="entry name" value="FA_desaturase"/>
    <property type="match status" value="1"/>
</dbReference>
<evidence type="ECO:0000256" key="9">
    <source>
        <dbReference type="ARBA" id="ARBA00023004"/>
    </source>
</evidence>
<evidence type="ECO:0000259" key="13">
    <source>
        <dbReference type="Pfam" id="PF00487"/>
    </source>
</evidence>
<comment type="subcellular location">
    <subcellularLocation>
        <location evidence="1">Membrane</location>
        <topology evidence="1">Multi-pass membrane protein</topology>
    </subcellularLocation>
</comment>
<keyword evidence="8" id="KW-0560">Oxidoreductase</keyword>
<keyword evidence="6" id="KW-0479">Metal-binding</keyword>
<evidence type="ECO:0000256" key="12">
    <source>
        <dbReference type="SAM" id="Phobius"/>
    </source>
</evidence>
<evidence type="ECO:0000256" key="5">
    <source>
        <dbReference type="ARBA" id="ARBA00022692"/>
    </source>
</evidence>
<evidence type="ECO:0000313" key="14">
    <source>
        <dbReference type="EMBL" id="SFV58349.1"/>
    </source>
</evidence>
<gene>
    <name evidence="14" type="ORF">MNB_SV-12-625</name>
</gene>
<keyword evidence="11 12" id="KW-0472">Membrane</keyword>
<protein>
    <submittedName>
        <fullName evidence="14">POSSIBLE LINOLEOYL-CoA DESATURASE (DELTA(6)-DESATURASE)</fullName>
    </submittedName>
</protein>
<dbReference type="GO" id="GO:0016020">
    <property type="term" value="C:membrane"/>
    <property type="evidence" value="ECO:0007669"/>
    <property type="project" value="UniProtKB-SubCell"/>
</dbReference>
<dbReference type="PANTHER" id="PTHR19353">
    <property type="entry name" value="FATTY ACID DESATURASE 2"/>
    <property type="match status" value="1"/>
</dbReference>
<dbReference type="GO" id="GO:0016717">
    <property type="term" value="F:oxidoreductase activity, acting on paired donors, with oxidation of a pair of donors resulting in the reduction of molecular oxygen to two molecules of water"/>
    <property type="evidence" value="ECO:0007669"/>
    <property type="project" value="TreeGrafter"/>
</dbReference>
<evidence type="ECO:0000256" key="2">
    <source>
        <dbReference type="ARBA" id="ARBA00005189"/>
    </source>
</evidence>
<evidence type="ECO:0000256" key="8">
    <source>
        <dbReference type="ARBA" id="ARBA00023002"/>
    </source>
</evidence>
<feature type="transmembrane region" description="Helical" evidence="12">
    <location>
        <begin position="248"/>
        <end position="273"/>
    </location>
</feature>
<keyword evidence="9" id="KW-0408">Iron</keyword>
<dbReference type="InterPro" id="IPR012171">
    <property type="entry name" value="Fatty_acid_desaturase"/>
</dbReference>
<dbReference type="EMBL" id="FPHE01000083">
    <property type="protein sequence ID" value="SFV58349.1"/>
    <property type="molecule type" value="Genomic_DNA"/>
</dbReference>
<feature type="transmembrane region" description="Helical" evidence="12">
    <location>
        <begin position="53"/>
        <end position="72"/>
    </location>
</feature>
<evidence type="ECO:0000256" key="6">
    <source>
        <dbReference type="ARBA" id="ARBA00022723"/>
    </source>
</evidence>
<sequence>MSKLESQSHQYTPYDQIDKEQLKKDIEEAKATIGEATEEDFQHLLKMERWGRMFTFSGYFLIAVISLDELIAGGMSGYIFWPFAIIAAILISTGNVGRWANVTHPVLHGAYDKVPNIPAKYTKKHYAKGSRRWLDWLDWIHPKAWMFEHNVMHHYHLGEADDPDNVERNMQWLIQSKTPMWARRLFVFLFAGTWKFTYYAPNTLRILQNKKLKEENKKEILDYEFDPRTPFGFELWWNYYLPYASIKFIVIPALFIPLGTTAVFNAFIIVLIAEYFANLHSFLVIVPNHSADDIYMFNKPYKGHGEFYLRQIMGSVNYKTGGDLNDYAHGFLNYQVEHHLFPDMPLSFYQKTQPLVKEICKKHNLEYRQESVFKRMGMTIDLMIGKTKLLRVDGV</sequence>
<dbReference type="GO" id="GO:0006629">
    <property type="term" value="P:lipid metabolic process"/>
    <property type="evidence" value="ECO:0007669"/>
    <property type="project" value="UniProtKB-KW"/>
</dbReference>
<keyword evidence="10" id="KW-0443">Lipid metabolism</keyword>